<organism evidence="2 3">
    <name type="scientific">Claviceps pusilla</name>
    <dbReference type="NCBI Taxonomy" id="123648"/>
    <lineage>
        <taxon>Eukaryota</taxon>
        <taxon>Fungi</taxon>
        <taxon>Dikarya</taxon>
        <taxon>Ascomycota</taxon>
        <taxon>Pezizomycotina</taxon>
        <taxon>Sordariomycetes</taxon>
        <taxon>Hypocreomycetidae</taxon>
        <taxon>Hypocreales</taxon>
        <taxon>Clavicipitaceae</taxon>
        <taxon>Claviceps</taxon>
    </lineage>
</organism>
<dbReference type="AlphaFoldDB" id="A0A9P7T1N8"/>
<accession>A0A9P7T1N8</accession>
<evidence type="ECO:0000256" key="1">
    <source>
        <dbReference type="SAM" id="MobiDB-lite"/>
    </source>
</evidence>
<feature type="compositionally biased region" description="Basic and acidic residues" evidence="1">
    <location>
        <begin position="313"/>
        <end position="325"/>
    </location>
</feature>
<sequence>MTLPTEIEVRQDTMLRTARAARRGEDKCGQMEAQLHQAWCDDPAMDDDVLPPKTRPWGILAVLDPWAHKRVRLILPAGILTPAGDASKASNGQWYETSSPSRYGATSTCVDVSCILALAFGVDELATDQPNPLVGALRIHVRWPSLKARGAIVQLIPSQMRVSNVLTAHPYRAGCVNTATSYAPNVARPAKYNINEYQNYGNCNEQVPALTPLFQAAMTARTHEVTPCPGPSQYQAYELQVSHYWIQHNEHFAECASAALDSCWAAIIDSCWYMYIVRSEIVANGRRAYILRLEPDFGMQVGGCHARIRDAVQDATHSESEEHNEPPQSAEPLMERRIRLS</sequence>
<dbReference type="Proteomes" id="UP000748025">
    <property type="component" value="Unassembled WGS sequence"/>
</dbReference>
<dbReference type="EMBL" id="SRPW01000601">
    <property type="protein sequence ID" value="KAG6013373.1"/>
    <property type="molecule type" value="Genomic_DNA"/>
</dbReference>
<comment type="caution">
    <text evidence="2">The sequence shown here is derived from an EMBL/GenBank/DDBJ whole genome shotgun (WGS) entry which is preliminary data.</text>
</comment>
<proteinExistence type="predicted"/>
<evidence type="ECO:0000313" key="3">
    <source>
        <dbReference type="Proteomes" id="UP000748025"/>
    </source>
</evidence>
<gene>
    <name evidence="2" type="ORF">E4U43_007320</name>
</gene>
<protein>
    <submittedName>
        <fullName evidence="2">Uncharacterized protein</fullName>
    </submittedName>
</protein>
<feature type="region of interest" description="Disordered" evidence="1">
    <location>
        <begin position="313"/>
        <end position="341"/>
    </location>
</feature>
<reference evidence="2" key="1">
    <citation type="journal article" date="2020" name="bioRxiv">
        <title>Whole genome comparisons of ergot fungi reveals the divergence and evolution of species within the genus Claviceps are the result of varying mechanisms driving genome evolution and host range expansion.</title>
        <authorList>
            <person name="Wyka S.A."/>
            <person name="Mondo S.J."/>
            <person name="Liu M."/>
            <person name="Dettman J."/>
            <person name="Nalam V."/>
            <person name="Broders K.D."/>
        </authorList>
    </citation>
    <scope>NUCLEOTIDE SEQUENCE</scope>
    <source>
        <strain evidence="2">CCC 602</strain>
    </source>
</reference>
<evidence type="ECO:0000313" key="2">
    <source>
        <dbReference type="EMBL" id="KAG6013373.1"/>
    </source>
</evidence>
<name>A0A9P7T1N8_9HYPO</name>
<keyword evidence="3" id="KW-1185">Reference proteome</keyword>